<gene>
    <name evidence="2" type="ORF">DILT_LOCUS14768</name>
</gene>
<proteinExistence type="predicted"/>
<dbReference type="Proteomes" id="UP000281553">
    <property type="component" value="Unassembled WGS sequence"/>
</dbReference>
<dbReference type="EMBL" id="UYRU01075768">
    <property type="protein sequence ID" value="VDN26240.1"/>
    <property type="molecule type" value="Genomic_DNA"/>
</dbReference>
<protein>
    <recommendedName>
        <fullName evidence="1">TRPM SLOG domain-containing protein</fullName>
    </recommendedName>
</protein>
<name>A0A3P7MIA5_DIBLA</name>
<reference evidence="2 3" key="1">
    <citation type="submission" date="2018-11" db="EMBL/GenBank/DDBJ databases">
        <authorList>
            <consortium name="Pathogen Informatics"/>
        </authorList>
    </citation>
    <scope>NUCLEOTIDE SEQUENCE [LARGE SCALE GENOMIC DNA]</scope>
</reference>
<evidence type="ECO:0000313" key="3">
    <source>
        <dbReference type="Proteomes" id="UP000281553"/>
    </source>
</evidence>
<evidence type="ECO:0000259" key="1">
    <source>
        <dbReference type="Pfam" id="PF18139"/>
    </source>
</evidence>
<dbReference type="AlphaFoldDB" id="A0A3P7MIA5"/>
<accession>A0A3P7MIA5</accession>
<dbReference type="InterPro" id="IPR041491">
    <property type="entry name" value="TRPM_SLOG"/>
</dbReference>
<feature type="domain" description="TRPM SLOG" evidence="1">
    <location>
        <begin position="30"/>
        <end position="75"/>
    </location>
</feature>
<dbReference type="Pfam" id="PF18139">
    <property type="entry name" value="LSDAT_euk"/>
    <property type="match status" value="1"/>
</dbReference>
<organism evidence="2 3">
    <name type="scientific">Dibothriocephalus latus</name>
    <name type="common">Fish tapeworm</name>
    <name type="synonym">Diphyllobothrium latum</name>
    <dbReference type="NCBI Taxonomy" id="60516"/>
    <lineage>
        <taxon>Eukaryota</taxon>
        <taxon>Metazoa</taxon>
        <taxon>Spiralia</taxon>
        <taxon>Lophotrochozoa</taxon>
        <taxon>Platyhelminthes</taxon>
        <taxon>Cestoda</taxon>
        <taxon>Eucestoda</taxon>
        <taxon>Diphyllobothriidea</taxon>
        <taxon>Diphyllobothriidae</taxon>
        <taxon>Dibothriocephalus</taxon>
    </lineage>
</organism>
<keyword evidence="3" id="KW-1185">Reference proteome</keyword>
<sequence>MTCKVLSFGIASSYSREVQIRQLRFLAIHNLGVTRHVGEALGEEVHVRGSNIVALGIAPWGVVQQRELLIGLNPDLYHMNRDPSISFRTFLKPELFPVVTFLIERTPPHEFSMPSS</sequence>
<dbReference type="OrthoDB" id="301415at2759"/>
<evidence type="ECO:0000313" key="2">
    <source>
        <dbReference type="EMBL" id="VDN26240.1"/>
    </source>
</evidence>